<keyword evidence="7 10" id="KW-0670">Pyruvate</keyword>
<dbReference type="Gene3D" id="3.40.50.970">
    <property type="match status" value="1"/>
</dbReference>
<accession>A0A6N4RF01</accession>
<organism evidence="12 13">
    <name type="scientific">Blastochloris viridis</name>
    <name type="common">Rhodopseudomonas viridis</name>
    <dbReference type="NCBI Taxonomy" id="1079"/>
    <lineage>
        <taxon>Bacteria</taxon>
        <taxon>Pseudomonadati</taxon>
        <taxon>Pseudomonadota</taxon>
        <taxon>Alphaproteobacteria</taxon>
        <taxon>Hyphomicrobiales</taxon>
        <taxon>Blastochloridaceae</taxon>
        <taxon>Blastochloris</taxon>
    </lineage>
</organism>
<keyword evidence="5 10" id="KW-0560">Oxidoreductase</keyword>
<dbReference type="PANTHER" id="PTHR11516">
    <property type="entry name" value="PYRUVATE DEHYDROGENASE E1 COMPONENT, ALPHA SUBUNIT BACTERIAL AND ORGANELLAR"/>
    <property type="match status" value="1"/>
</dbReference>
<comment type="function">
    <text evidence="8">The pyruvate dehydrogenase complex catalyzes the overall conversion of pyruvate to acetyl-CoA and CO(2). It contains multiple copies of three enzymatic components: pyruvate dehydrogenase (E1), dihydrolipoamide acetyltransferase (E2) and lipoamide dehydrogenase (E3).</text>
</comment>
<name>A0A6N4RF01_BLAVI</name>
<evidence type="ECO:0000256" key="4">
    <source>
        <dbReference type="ARBA" id="ARBA00014159"/>
    </source>
</evidence>
<dbReference type="PANTHER" id="PTHR11516:SF60">
    <property type="entry name" value="PYRUVATE DEHYDROGENASE E1 COMPONENT SUBUNIT ALPHA"/>
    <property type="match status" value="1"/>
</dbReference>
<evidence type="ECO:0000256" key="3">
    <source>
        <dbReference type="ARBA" id="ARBA00012281"/>
    </source>
</evidence>
<comment type="catalytic activity">
    <reaction evidence="9 10">
        <text>N(6)-[(R)-lipoyl]-L-lysyl-[protein] + pyruvate + H(+) = N(6)-[(R)-S(8)-acetyldihydrolipoyl]-L-lysyl-[protein] + CO2</text>
        <dbReference type="Rhea" id="RHEA:19189"/>
        <dbReference type="Rhea" id="RHEA-COMP:10474"/>
        <dbReference type="Rhea" id="RHEA-COMP:10478"/>
        <dbReference type="ChEBI" id="CHEBI:15361"/>
        <dbReference type="ChEBI" id="CHEBI:15378"/>
        <dbReference type="ChEBI" id="CHEBI:16526"/>
        <dbReference type="ChEBI" id="CHEBI:83099"/>
        <dbReference type="ChEBI" id="CHEBI:83111"/>
        <dbReference type="EC" id="1.2.4.1"/>
    </reaction>
</comment>
<evidence type="ECO:0000256" key="9">
    <source>
        <dbReference type="ARBA" id="ARBA00051231"/>
    </source>
</evidence>
<dbReference type="InterPro" id="IPR029061">
    <property type="entry name" value="THDP-binding"/>
</dbReference>
<evidence type="ECO:0000256" key="8">
    <source>
        <dbReference type="ARBA" id="ARBA00025211"/>
    </source>
</evidence>
<evidence type="ECO:0000256" key="7">
    <source>
        <dbReference type="ARBA" id="ARBA00023317"/>
    </source>
</evidence>
<dbReference type="Pfam" id="PF00676">
    <property type="entry name" value="E1_dh"/>
    <property type="match status" value="1"/>
</dbReference>
<dbReference type="InterPro" id="IPR050642">
    <property type="entry name" value="PDH_E1_Alpha_Subunit"/>
</dbReference>
<dbReference type="CDD" id="cd02000">
    <property type="entry name" value="TPP_E1_PDC_ADC_BCADC"/>
    <property type="match status" value="1"/>
</dbReference>
<dbReference type="FunFam" id="3.40.50.970:FF:000013">
    <property type="entry name" value="Pyruvate dehydrogenase E1 component subunit alpha"/>
    <property type="match status" value="1"/>
</dbReference>
<evidence type="ECO:0000256" key="5">
    <source>
        <dbReference type="ARBA" id="ARBA00023002"/>
    </source>
</evidence>
<evidence type="ECO:0000313" key="13">
    <source>
        <dbReference type="Proteomes" id="UP000320948"/>
    </source>
</evidence>
<comment type="caution">
    <text evidence="12">The sequence shown here is derived from an EMBL/GenBank/DDBJ whole genome shotgun (WGS) entry which is preliminary data.</text>
</comment>
<comment type="subunit">
    <text evidence="2 10">Heterodimer of an alpha and a beta chain.</text>
</comment>
<reference evidence="12 13" key="1">
    <citation type="journal article" date="2017" name="Nat. Commun.">
        <title>In situ click chemistry generation of cyclooxygenase-2 inhibitors.</title>
        <authorList>
            <person name="Bhardwaj A."/>
            <person name="Kaur J."/>
            <person name="Wuest M."/>
            <person name="Wuest F."/>
        </authorList>
    </citation>
    <scope>NUCLEOTIDE SEQUENCE [LARGE SCALE GENOMIC DNA]</scope>
    <source>
        <strain evidence="12">S2_018_000_R2_106</strain>
    </source>
</reference>
<feature type="domain" description="Dehydrogenase E1 component" evidence="11">
    <location>
        <begin position="50"/>
        <end position="351"/>
    </location>
</feature>
<dbReference type="Proteomes" id="UP000320948">
    <property type="component" value="Unassembled WGS sequence"/>
</dbReference>
<gene>
    <name evidence="10 12" type="primary">pdhA</name>
    <name evidence="12" type="ORF">DI628_02875</name>
</gene>
<evidence type="ECO:0000256" key="6">
    <source>
        <dbReference type="ARBA" id="ARBA00023052"/>
    </source>
</evidence>
<dbReference type="GO" id="GO:0006086">
    <property type="term" value="P:pyruvate decarboxylation to acetyl-CoA"/>
    <property type="evidence" value="ECO:0007669"/>
    <property type="project" value="InterPro"/>
</dbReference>
<evidence type="ECO:0000313" key="12">
    <source>
        <dbReference type="EMBL" id="TKW61584.1"/>
    </source>
</evidence>
<dbReference type="InterPro" id="IPR001017">
    <property type="entry name" value="DH_E1"/>
</dbReference>
<dbReference type="GO" id="GO:0004739">
    <property type="term" value="F:pyruvate dehydrogenase (acetyl-transferring) activity"/>
    <property type="evidence" value="ECO:0007669"/>
    <property type="project" value="UniProtKB-UniRule"/>
</dbReference>
<evidence type="ECO:0000259" key="11">
    <source>
        <dbReference type="Pfam" id="PF00676"/>
    </source>
</evidence>
<comment type="cofactor">
    <cofactor evidence="1 10">
        <name>thiamine diphosphate</name>
        <dbReference type="ChEBI" id="CHEBI:58937"/>
    </cofactor>
</comment>
<proteinExistence type="predicted"/>
<keyword evidence="6 10" id="KW-0786">Thiamine pyrophosphate</keyword>
<dbReference type="SUPFAM" id="SSF52518">
    <property type="entry name" value="Thiamin diphosphate-binding fold (THDP-binding)"/>
    <property type="match status" value="1"/>
</dbReference>
<dbReference type="AlphaFoldDB" id="A0A6N4RF01"/>
<dbReference type="EMBL" id="VAFM01000001">
    <property type="protein sequence ID" value="TKW61584.1"/>
    <property type="molecule type" value="Genomic_DNA"/>
</dbReference>
<sequence>MPTSQQQAANGATSSLKVVEKMSKTSSPKAQSAAQTSAFSKAELQHWYHQMLFMRRFEEKAASLYQQKEIQGFCHLYIGQEAVAAGAKAASIEGDDFITSYRCHALALICGLTGEEVMGELTGREIGISKGKGGSMHMFEPAKHFWGGHGIVAAQVPLGAGLAFASKYRNDVMNQPNKNVSFTFMGDGSVNAGQVFESFNMAALWKLPVVFVIENNQWGMGTSVPRAAAGELHRRGEPFGIPGEKVDGMDFLASTEAFQRAAAWCREGKGPYLLELDTYRYRGHSMSDPAKYRTREDVDAVKEQRDPITRLQKHMMTEFGMTEAEFEAVDDAIKAEVNKIAEIATTAPRPTAAELFTDVVPE</sequence>
<evidence type="ECO:0000256" key="1">
    <source>
        <dbReference type="ARBA" id="ARBA00001964"/>
    </source>
</evidence>
<dbReference type="InterPro" id="IPR017597">
    <property type="entry name" value="Pyrv_DH_E1_asu_subgrp-y"/>
</dbReference>
<dbReference type="EC" id="1.2.4.1" evidence="3 10"/>
<dbReference type="NCBIfam" id="TIGR03182">
    <property type="entry name" value="PDH_E1_alph_y"/>
    <property type="match status" value="1"/>
</dbReference>
<protein>
    <recommendedName>
        <fullName evidence="4 10">Pyruvate dehydrogenase E1 component subunit alpha</fullName>
        <ecNumber evidence="3 10">1.2.4.1</ecNumber>
    </recommendedName>
</protein>
<evidence type="ECO:0000256" key="2">
    <source>
        <dbReference type="ARBA" id="ARBA00011870"/>
    </source>
</evidence>
<evidence type="ECO:0000256" key="10">
    <source>
        <dbReference type="RuleBase" id="RU361139"/>
    </source>
</evidence>